<name>A0A7Y8EH37_9PSED</name>
<dbReference type="NCBIfam" id="TIGR03362">
    <property type="entry name" value="VI_chp_7"/>
    <property type="match status" value="1"/>
</dbReference>
<dbReference type="Pfam" id="PF16989">
    <property type="entry name" value="T6SS_VasJ"/>
    <property type="match status" value="1"/>
</dbReference>
<comment type="caution">
    <text evidence="2">The sequence shown here is derived from an EMBL/GenBank/DDBJ whole genome shotgun (WGS) entry which is preliminary data.</text>
</comment>
<accession>A0A7Y8EH37</accession>
<reference evidence="2 3" key="1">
    <citation type="submission" date="2020-04" db="EMBL/GenBank/DDBJ databases">
        <title>Molecular characterization of pseudomonads from Agaricus bisporus reveal novel blotch 2 pathogens in Western Europe.</title>
        <authorList>
            <person name="Taparia T."/>
            <person name="Krijger M."/>
            <person name="Haynes E."/>
            <person name="Elpinstone J.G."/>
            <person name="Noble R."/>
            <person name="Van Der Wolf J."/>
        </authorList>
    </citation>
    <scope>NUCLEOTIDE SEQUENCE [LARGE SCALE GENOMIC DNA]</scope>
    <source>
        <strain evidence="2 3">IPO3782</strain>
    </source>
</reference>
<dbReference type="Pfam" id="PF06812">
    <property type="entry name" value="ImpA_N"/>
    <property type="match status" value="1"/>
</dbReference>
<proteinExistence type="predicted"/>
<organism evidence="2 3">
    <name type="scientific">Pseudomonas yamanorum</name>
    <dbReference type="NCBI Taxonomy" id="515393"/>
    <lineage>
        <taxon>Bacteria</taxon>
        <taxon>Pseudomonadati</taxon>
        <taxon>Pseudomonadota</taxon>
        <taxon>Gammaproteobacteria</taxon>
        <taxon>Pseudomonadales</taxon>
        <taxon>Pseudomonadaceae</taxon>
        <taxon>Pseudomonas</taxon>
    </lineage>
</organism>
<feature type="domain" description="ImpA N-terminal" evidence="1">
    <location>
        <begin position="18"/>
        <end position="127"/>
    </location>
</feature>
<sequence length="517" mass="58771">MVYSDRISDYYLELARAPNSKASFAGADMRFSTEYEALEVELGKAHSIHGNSQPDWQWVVEKSEALLRHKSKDLRVAVWLTWALHQRESFPGLLAGLGLLRYLCEHHWAVVYPGKLRTRGAAFGWLVPRLEQVLGQHLSFKDQRPLFHCMLEHLTRLDELWTEHLCADAPLLLPIRRQLSDRLQQATESDPPPGGTAGVIAQIRHVATQLLAPEPVVDNEKDAHKLLRTLQESARPLCAWWQRQNATDLRALRLSRTLTWLTITSLPDCDAELVTPLRGPAPDKLKRFQERLAQGQHADLLLELEASLACAPFWFDGLYRVWECLQALQADLAMTELEVHFALLLQRLPGLVQLRFHDGTPFADPVTRGWINTQVARHLQAPVSPKSVLDTQAAPWDIALSEIMPVLRKDGVKAAVRSLKQGMQTATGERARFHWRLGLARLCVLAGKHDLAKVQLDHLDHELQQSGLQRWEPELAVEVLQLLYGCCDALPQSHSVRERKEEVHRRLCHFDLEAVLE</sequence>
<dbReference type="AlphaFoldDB" id="A0A7Y8EH37"/>
<evidence type="ECO:0000259" key="1">
    <source>
        <dbReference type="Pfam" id="PF06812"/>
    </source>
</evidence>
<protein>
    <submittedName>
        <fullName evidence="2">Type VI secretion system protein TssA</fullName>
    </submittedName>
</protein>
<evidence type="ECO:0000313" key="3">
    <source>
        <dbReference type="Proteomes" id="UP000531950"/>
    </source>
</evidence>
<dbReference type="PANTHER" id="PTHR37024:SF5">
    <property type="entry name" value="IMPA N-TERMINAL DOMAIN-CONTAINING PROTEIN"/>
    <property type="match status" value="1"/>
</dbReference>
<dbReference type="PANTHER" id="PTHR37024">
    <property type="entry name" value="TYPE VI SECRETION SYSTEM DUF2094 AND IMPA-RELATED DOMAIN PROTEIN"/>
    <property type="match status" value="1"/>
</dbReference>
<evidence type="ECO:0000313" key="2">
    <source>
        <dbReference type="EMBL" id="NWE14578.1"/>
    </source>
</evidence>
<dbReference type="InterPro" id="IPR017739">
    <property type="entry name" value="T6SS-assoc_VCA0119"/>
</dbReference>
<dbReference type="Proteomes" id="UP000531950">
    <property type="component" value="Unassembled WGS sequence"/>
</dbReference>
<gene>
    <name evidence="2" type="primary">tssA</name>
    <name evidence="2" type="ORF">HX822_16685</name>
</gene>
<dbReference type="InterPro" id="IPR010657">
    <property type="entry name" value="ImpA_N"/>
</dbReference>
<dbReference type="RefSeq" id="WP_177078504.1">
    <property type="nucleotide sequence ID" value="NZ_JACARG010000034.1"/>
</dbReference>
<dbReference type="EMBL" id="JACARG010000034">
    <property type="protein sequence ID" value="NWE14578.1"/>
    <property type="molecule type" value="Genomic_DNA"/>
</dbReference>